<feature type="transmembrane region" description="Helical" evidence="7">
    <location>
        <begin position="377"/>
        <end position="398"/>
    </location>
</feature>
<keyword evidence="5 7" id="KW-0472">Membrane</keyword>
<evidence type="ECO:0000259" key="8">
    <source>
        <dbReference type="Pfam" id="PF06738"/>
    </source>
</evidence>
<keyword evidence="4 7" id="KW-1133">Transmembrane helix</keyword>
<evidence type="ECO:0000256" key="2">
    <source>
        <dbReference type="ARBA" id="ARBA00022475"/>
    </source>
</evidence>
<reference evidence="9 10" key="1">
    <citation type="submission" date="2014-07" db="EMBL/GenBank/DDBJ databases">
        <title>Genome Sequencing of Dermacoccus nishinomiyaensis.</title>
        <authorList>
            <person name="Hong K.W."/>
            <person name="Chan K.G."/>
        </authorList>
    </citation>
    <scope>NUCLEOTIDE SEQUENCE [LARGE SCALE GENOMIC DNA]</scope>
    <source>
        <strain evidence="9 10">M25</strain>
    </source>
</reference>
<dbReference type="AlphaFoldDB" id="A0A075JKH3"/>
<feature type="transmembrane region" description="Helical" evidence="7">
    <location>
        <begin position="260"/>
        <end position="279"/>
    </location>
</feature>
<keyword evidence="3 7" id="KW-0812">Transmembrane</keyword>
<feature type="transmembrane region" description="Helical" evidence="7">
    <location>
        <begin position="198"/>
        <end position="219"/>
    </location>
</feature>
<dbReference type="OrthoDB" id="235893at2"/>
<proteinExistence type="inferred from homology"/>
<feature type="transmembrane region" description="Helical" evidence="7">
    <location>
        <begin position="231"/>
        <end position="248"/>
    </location>
</feature>
<dbReference type="PANTHER" id="PTHR34390">
    <property type="entry name" value="UPF0442 PROTEIN YJJB-RELATED"/>
    <property type="match status" value="1"/>
</dbReference>
<evidence type="ECO:0000256" key="6">
    <source>
        <dbReference type="ARBA" id="ARBA00034125"/>
    </source>
</evidence>
<feature type="transmembrane region" description="Helical" evidence="7">
    <location>
        <begin position="162"/>
        <end position="186"/>
    </location>
</feature>
<keyword evidence="10" id="KW-1185">Reference proteome</keyword>
<evidence type="ECO:0000313" key="10">
    <source>
        <dbReference type="Proteomes" id="UP000027986"/>
    </source>
</evidence>
<evidence type="ECO:0000256" key="4">
    <source>
        <dbReference type="ARBA" id="ARBA00022989"/>
    </source>
</evidence>
<feature type="transmembrane region" description="Helical" evidence="7">
    <location>
        <begin position="136"/>
        <end position="155"/>
    </location>
</feature>
<dbReference type="GeneID" id="41842136"/>
<dbReference type="PANTHER" id="PTHR34390:SF2">
    <property type="entry name" value="SUCCINATE TRANSPORTER SUBUNIT YJJP-RELATED"/>
    <property type="match status" value="1"/>
</dbReference>
<dbReference type="InterPro" id="IPR010619">
    <property type="entry name" value="ThrE-like_N"/>
</dbReference>
<organism evidence="9 10">
    <name type="scientific">Dermacoccus nishinomiyaensis</name>
    <dbReference type="NCBI Taxonomy" id="1274"/>
    <lineage>
        <taxon>Bacteria</taxon>
        <taxon>Bacillati</taxon>
        <taxon>Actinomycetota</taxon>
        <taxon>Actinomycetes</taxon>
        <taxon>Micrococcales</taxon>
        <taxon>Dermacoccaceae</taxon>
        <taxon>Dermacoccus</taxon>
    </lineage>
</organism>
<feature type="domain" description="Threonine/serine exporter-like N-terminal" evidence="8">
    <location>
        <begin position="9"/>
        <end position="241"/>
    </location>
</feature>
<dbReference type="Pfam" id="PF06738">
    <property type="entry name" value="ThrE"/>
    <property type="match status" value="1"/>
</dbReference>
<dbReference type="GO" id="GO:0005886">
    <property type="term" value="C:plasma membrane"/>
    <property type="evidence" value="ECO:0007669"/>
    <property type="project" value="UniProtKB-SubCell"/>
</dbReference>
<evidence type="ECO:0000256" key="1">
    <source>
        <dbReference type="ARBA" id="ARBA00004651"/>
    </source>
</evidence>
<dbReference type="InterPro" id="IPR050539">
    <property type="entry name" value="ThrE_Dicarb/AminoAcid_Exp"/>
</dbReference>
<dbReference type="GO" id="GO:0022857">
    <property type="term" value="F:transmembrane transporter activity"/>
    <property type="evidence" value="ECO:0007669"/>
    <property type="project" value="InterPro"/>
</dbReference>
<comment type="similarity">
    <text evidence="6">Belongs to the ThrE exporter (TC 2.A.79) family.</text>
</comment>
<keyword evidence="2" id="KW-1003">Cell membrane</keyword>
<dbReference type="EMBL" id="CP008889">
    <property type="protein sequence ID" value="AIF41842.1"/>
    <property type="molecule type" value="Genomic_DNA"/>
</dbReference>
<evidence type="ECO:0000256" key="3">
    <source>
        <dbReference type="ARBA" id="ARBA00022692"/>
    </source>
</evidence>
<dbReference type="RefSeq" id="WP_038569875.1">
    <property type="nucleotide sequence ID" value="NZ_CP008889.1"/>
</dbReference>
<accession>A0A075JKH3</accession>
<dbReference type="Proteomes" id="UP000027986">
    <property type="component" value="Chromosome"/>
</dbReference>
<evidence type="ECO:0000256" key="7">
    <source>
        <dbReference type="SAM" id="Phobius"/>
    </source>
</evidence>
<feature type="transmembrane region" description="Helical" evidence="7">
    <location>
        <begin position="340"/>
        <end position="365"/>
    </location>
</feature>
<comment type="subcellular location">
    <subcellularLocation>
        <location evidence="1">Cell membrane</location>
        <topology evidence="1">Multi-pass membrane protein</topology>
    </subcellularLocation>
</comment>
<gene>
    <name evidence="9" type="ORF">HX89_14010</name>
</gene>
<dbReference type="HOGENOM" id="CLU_036601_1_0_11"/>
<evidence type="ECO:0000256" key="5">
    <source>
        <dbReference type="ARBA" id="ARBA00023136"/>
    </source>
</evidence>
<protein>
    <recommendedName>
        <fullName evidence="8">Threonine/serine exporter-like N-terminal domain-containing protein</fullName>
    </recommendedName>
</protein>
<dbReference type="GO" id="GO:0015744">
    <property type="term" value="P:succinate transport"/>
    <property type="evidence" value="ECO:0007669"/>
    <property type="project" value="TreeGrafter"/>
</dbReference>
<dbReference type="eggNOG" id="COG2966">
    <property type="taxonomic scope" value="Bacteria"/>
</dbReference>
<evidence type="ECO:0000313" key="9">
    <source>
        <dbReference type="EMBL" id="AIF41842.1"/>
    </source>
</evidence>
<feature type="transmembrane region" description="Helical" evidence="7">
    <location>
        <begin position="110"/>
        <end position="130"/>
    </location>
</feature>
<feature type="transmembrane region" description="Helical" evidence="7">
    <location>
        <begin position="286"/>
        <end position="304"/>
    </location>
</feature>
<sequence length="414" mass="42862">MNDANTRQLLVYLAAAHMAAGAGAHEAEEDVVRAARAIGLPGVQMQANPNGVTLGLGHGEPATFESVEGSLRLDQTARVAAIQHGLEMGSLTPADALATLRGLRRQRARFPVVGMYLGGFVVAAGIAGILQPTWPSVLFAALASPVTVALIRLTGRRLVPAALLPLFAGFIVAAAAFAAFDAGLVASPLRTMLPPVAVLLPGALIVTGLSELVAGAMVSGAARLAHGTAQLVMFAAGVAGASLLTHAPSSAFVNTRVDELGPLAGFIGLGAVTIGICLMESVPRRLAPWVLAVTTLTYATQWSIQNWLAYPAWAGACAGAFIAAFSAWVMALARPTLPRMVLFLPSFWLLVPGSLGLVSVTQLAIDPHESWKTATNASGAIVGIALGLVFGTSAARGLRVTIRRTRRRRPHRPA</sequence>
<name>A0A075JKH3_9MICO</name>
<feature type="transmembrane region" description="Helical" evidence="7">
    <location>
        <begin position="310"/>
        <end position="333"/>
    </location>
</feature>
<dbReference type="KEGG" id="dni:HX89_14010"/>